<dbReference type="RefSeq" id="WP_344363494.1">
    <property type="nucleotide sequence ID" value="NZ_BAAASR010000022.1"/>
</dbReference>
<dbReference type="Proteomes" id="UP001499942">
    <property type="component" value="Unassembled WGS sequence"/>
</dbReference>
<evidence type="ECO:0000256" key="1">
    <source>
        <dbReference type="SAM" id="MobiDB-lite"/>
    </source>
</evidence>
<accession>A0ABN3MMN1</accession>
<protein>
    <recommendedName>
        <fullName evidence="4">PqqD family protein</fullName>
    </recommendedName>
</protein>
<dbReference type="NCBIfam" id="NF033530">
    <property type="entry name" value="lasso_PqqD_Strm"/>
    <property type="match status" value="1"/>
</dbReference>
<dbReference type="EMBL" id="BAAASR010000022">
    <property type="protein sequence ID" value="GAA2504852.1"/>
    <property type="molecule type" value="Genomic_DNA"/>
</dbReference>
<reference evidence="2 3" key="1">
    <citation type="journal article" date="2019" name="Int. J. Syst. Evol. Microbiol.">
        <title>The Global Catalogue of Microorganisms (GCM) 10K type strain sequencing project: providing services to taxonomists for standard genome sequencing and annotation.</title>
        <authorList>
            <consortium name="The Broad Institute Genomics Platform"/>
            <consortium name="The Broad Institute Genome Sequencing Center for Infectious Disease"/>
            <person name="Wu L."/>
            <person name="Ma J."/>
        </authorList>
    </citation>
    <scope>NUCLEOTIDE SEQUENCE [LARGE SCALE GENOMIC DNA]</scope>
    <source>
        <strain evidence="2 3">JCM 5062</strain>
    </source>
</reference>
<organism evidence="2 3">
    <name type="scientific">Streptomyces gobitricini</name>
    <dbReference type="NCBI Taxonomy" id="68211"/>
    <lineage>
        <taxon>Bacteria</taxon>
        <taxon>Bacillati</taxon>
        <taxon>Actinomycetota</taxon>
        <taxon>Actinomycetes</taxon>
        <taxon>Kitasatosporales</taxon>
        <taxon>Streptomycetaceae</taxon>
        <taxon>Streptomyces</taxon>
    </lineage>
</organism>
<evidence type="ECO:0008006" key="4">
    <source>
        <dbReference type="Google" id="ProtNLM"/>
    </source>
</evidence>
<gene>
    <name evidence="2" type="ORF">GCM10010393_41820</name>
</gene>
<dbReference type="InterPro" id="IPR041881">
    <property type="entry name" value="PqqD_sf"/>
</dbReference>
<dbReference type="InterPro" id="IPR008792">
    <property type="entry name" value="PQQD"/>
</dbReference>
<evidence type="ECO:0000313" key="3">
    <source>
        <dbReference type="Proteomes" id="UP001499942"/>
    </source>
</evidence>
<dbReference type="Pfam" id="PF05402">
    <property type="entry name" value="PqqD"/>
    <property type="match status" value="1"/>
</dbReference>
<comment type="caution">
    <text evidence="2">The sequence shown here is derived from an EMBL/GenBank/DDBJ whole genome shotgun (WGS) entry which is preliminary data.</text>
</comment>
<feature type="region of interest" description="Disordered" evidence="1">
    <location>
        <begin position="82"/>
        <end position="112"/>
    </location>
</feature>
<proteinExistence type="predicted"/>
<name>A0ABN3MMN1_9ACTN</name>
<dbReference type="Gene3D" id="1.10.10.1150">
    <property type="entry name" value="Coenzyme PQQ synthesis protein D (PqqD)"/>
    <property type="match status" value="1"/>
</dbReference>
<keyword evidence="3" id="KW-1185">Reference proteome</keyword>
<evidence type="ECO:0000313" key="2">
    <source>
        <dbReference type="EMBL" id="GAA2504852.1"/>
    </source>
</evidence>
<sequence>MTVRLKPHVSTAVTDNGMALLEETTGRFFELNATGATVLTALLEGTPPHELARRLSEGTDSGVERVSADIAAFIKGLTEQGLAEAGTETAHEESTDGPAHHPAARTLPGAAA</sequence>